<dbReference type="PaxDb" id="3218-PP1S15_122V6.1"/>
<dbReference type="Proteomes" id="UP000006727">
    <property type="component" value="Chromosome 16"/>
</dbReference>
<evidence type="ECO:0000313" key="4">
    <source>
        <dbReference type="Proteomes" id="UP000006727"/>
    </source>
</evidence>
<reference evidence="3" key="3">
    <citation type="submission" date="2020-12" db="UniProtKB">
        <authorList>
            <consortium name="EnsemblPlants"/>
        </authorList>
    </citation>
    <scope>IDENTIFICATION</scope>
</reference>
<dbReference type="Gramene" id="Pp3c16_14050V3.2">
    <property type="protein sequence ID" value="PAC:32986016.CDS.1"/>
    <property type="gene ID" value="Pp3c16_14050"/>
</dbReference>
<keyword evidence="4" id="KW-1185">Reference proteome</keyword>
<evidence type="ECO:0000313" key="2">
    <source>
        <dbReference type="EMBL" id="PNR37846.1"/>
    </source>
</evidence>
<dbReference type="InParanoid" id="A0A2K1J8J7"/>
<evidence type="ECO:0000256" key="1">
    <source>
        <dbReference type="SAM" id="Phobius"/>
    </source>
</evidence>
<keyword evidence="1" id="KW-1133">Transmembrane helix</keyword>
<reference evidence="2 4" key="1">
    <citation type="journal article" date="2008" name="Science">
        <title>The Physcomitrella genome reveals evolutionary insights into the conquest of land by plants.</title>
        <authorList>
            <person name="Rensing S."/>
            <person name="Lang D."/>
            <person name="Zimmer A."/>
            <person name="Terry A."/>
            <person name="Salamov A."/>
            <person name="Shapiro H."/>
            <person name="Nishiyama T."/>
            <person name="Perroud P.-F."/>
            <person name="Lindquist E."/>
            <person name="Kamisugi Y."/>
            <person name="Tanahashi T."/>
            <person name="Sakakibara K."/>
            <person name="Fujita T."/>
            <person name="Oishi K."/>
            <person name="Shin-I T."/>
            <person name="Kuroki Y."/>
            <person name="Toyoda A."/>
            <person name="Suzuki Y."/>
            <person name="Hashimoto A."/>
            <person name="Yamaguchi K."/>
            <person name="Sugano A."/>
            <person name="Kohara Y."/>
            <person name="Fujiyama A."/>
            <person name="Anterola A."/>
            <person name="Aoki S."/>
            <person name="Ashton N."/>
            <person name="Barbazuk W.B."/>
            <person name="Barker E."/>
            <person name="Bennetzen J."/>
            <person name="Bezanilla M."/>
            <person name="Blankenship R."/>
            <person name="Cho S.H."/>
            <person name="Dutcher S."/>
            <person name="Estelle M."/>
            <person name="Fawcett J.A."/>
            <person name="Gundlach H."/>
            <person name="Hanada K."/>
            <person name="Heyl A."/>
            <person name="Hicks K.A."/>
            <person name="Hugh J."/>
            <person name="Lohr M."/>
            <person name="Mayer K."/>
            <person name="Melkozernov A."/>
            <person name="Murata T."/>
            <person name="Nelson D."/>
            <person name="Pils B."/>
            <person name="Prigge M."/>
            <person name="Reiss B."/>
            <person name="Renner T."/>
            <person name="Rombauts S."/>
            <person name="Rushton P."/>
            <person name="Sanderfoot A."/>
            <person name="Schween G."/>
            <person name="Shiu S.-H."/>
            <person name="Stueber K."/>
            <person name="Theodoulou F.L."/>
            <person name="Tu H."/>
            <person name="Van de Peer Y."/>
            <person name="Verrier P.J."/>
            <person name="Waters E."/>
            <person name="Wood A."/>
            <person name="Yang L."/>
            <person name="Cove D."/>
            <person name="Cuming A."/>
            <person name="Hasebe M."/>
            <person name="Lucas S."/>
            <person name="Mishler D.B."/>
            <person name="Reski R."/>
            <person name="Grigoriev I."/>
            <person name="Quatrano R.S."/>
            <person name="Boore J.L."/>
        </authorList>
    </citation>
    <scope>NUCLEOTIDE SEQUENCE [LARGE SCALE GENOMIC DNA]</scope>
    <source>
        <strain evidence="3 4">cv. Gransden 2004</strain>
    </source>
</reference>
<sequence>MITVNNAKEFSRPAFALHIVTAVSAPEFVNLWNRCCSCRCLEICLNPPSLLDLGSSGACPELQAGNSLPSWVQDLCRPTKNRLLGTHLRILQVFLAFLQGTQLKICLFVCFFSFHCVYCFYKLLPGATMI</sequence>
<dbReference type="Gramene" id="Pp3c16_14050V3.1">
    <property type="protein sequence ID" value="PAC:32986015.CDS.1"/>
    <property type="gene ID" value="Pp3c16_14050"/>
</dbReference>
<keyword evidence="1" id="KW-0472">Membrane</keyword>
<dbReference type="EnsemblPlants" id="Pp3c16_14050V3.1">
    <property type="protein sequence ID" value="PAC:32986015.CDS.1"/>
    <property type="gene ID" value="Pp3c16_14050"/>
</dbReference>
<reference evidence="2 4" key="2">
    <citation type="journal article" date="2018" name="Plant J.">
        <title>The Physcomitrella patens chromosome-scale assembly reveals moss genome structure and evolution.</title>
        <authorList>
            <person name="Lang D."/>
            <person name="Ullrich K.K."/>
            <person name="Murat F."/>
            <person name="Fuchs J."/>
            <person name="Jenkins J."/>
            <person name="Haas F.B."/>
            <person name="Piednoel M."/>
            <person name="Gundlach H."/>
            <person name="Van Bel M."/>
            <person name="Meyberg R."/>
            <person name="Vives C."/>
            <person name="Morata J."/>
            <person name="Symeonidi A."/>
            <person name="Hiss M."/>
            <person name="Muchero W."/>
            <person name="Kamisugi Y."/>
            <person name="Saleh O."/>
            <person name="Blanc G."/>
            <person name="Decker E.L."/>
            <person name="van Gessel N."/>
            <person name="Grimwood J."/>
            <person name="Hayes R.D."/>
            <person name="Graham S.W."/>
            <person name="Gunter L.E."/>
            <person name="McDaniel S.F."/>
            <person name="Hoernstein S.N.W."/>
            <person name="Larsson A."/>
            <person name="Li F.W."/>
            <person name="Perroud P.F."/>
            <person name="Phillips J."/>
            <person name="Ranjan P."/>
            <person name="Rokshar D.S."/>
            <person name="Rothfels C.J."/>
            <person name="Schneider L."/>
            <person name="Shu S."/>
            <person name="Stevenson D.W."/>
            <person name="Thummler F."/>
            <person name="Tillich M."/>
            <person name="Villarreal Aguilar J.C."/>
            <person name="Widiez T."/>
            <person name="Wong G.K."/>
            <person name="Wymore A."/>
            <person name="Zhang Y."/>
            <person name="Zimmer A.D."/>
            <person name="Quatrano R.S."/>
            <person name="Mayer K.F.X."/>
            <person name="Goodstein D."/>
            <person name="Casacuberta J.M."/>
            <person name="Vandepoele K."/>
            <person name="Reski R."/>
            <person name="Cuming A.C."/>
            <person name="Tuskan G.A."/>
            <person name="Maumus F."/>
            <person name="Salse J."/>
            <person name="Schmutz J."/>
            <person name="Rensing S.A."/>
        </authorList>
    </citation>
    <scope>NUCLEOTIDE SEQUENCE [LARGE SCALE GENOMIC DNA]</scope>
    <source>
        <strain evidence="3 4">cv. Gransden 2004</strain>
    </source>
</reference>
<name>A0A2K1J8J7_PHYPA</name>
<protein>
    <submittedName>
        <fullName evidence="2 3">Uncharacterized protein</fullName>
    </submittedName>
</protein>
<dbReference type="AlphaFoldDB" id="A0A2K1J8J7"/>
<accession>A0A2K1J8J7</accession>
<dbReference type="EMBL" id="ABEU02000016">
    <property type="protein sequence ID" value="PNR37846.1"/>
    <property type="molecule type" value="Genomic_DNA"/>
</dbReference>
<keyword evidence="1" id="KW-0812">Transmembrane</keyword>
<proteinExistence type="predicted"/>
<gene>
    <name evidence="2" type="ORF">PHYPA_020955</name>
</gene>
<evidence type="ECO:0000313" key="3">
    <source>
        <dbReference type="EnsemblPlants" id="PAC:32986015.CDS.1"/>
    </source>
</evidence>
<feature type="transmembrane region" description="Helical" evidence="1">
    <location>
        <begin position="105"/>
        <end position="124"/>
    </location>
</feature>
<dbReference type="EnsemblPlants" id="Pp3c16_14050V3.2">
    <property type="protein sequence ID" value="PAC:32986016.CDS.1"/>
    <property type="gene ID" value="Pp3c16_14050"/>
</dbReference>
<organism evidence="2">
    <name type="scientific">Physcomitrium patens</name>
    <name type="common">Spreading-leaved earth moss</name>
    <name type="synonym">Physcomitrella patens</name>
    <dbReference type="NCBI Taxonomy" id="3218"/>
    <lineage>
        <taxon>Eukaryota</taxon>
        <taxon>Viridiplantae</taxon>
        <taxon>Streptophyta</taxon>
        <taxon>Embryophyta</taxon>
        <taxon>Bryophyta</taxon>
        <taxon>Bryophytina</taxon>
        <taxon>Bryopsida</taxon>
        <taxon>Funariidae</taxon>
        <taxon>Funariales</taxon>
        <taxon>Funariaceae</taxon>
        <taxon>Physcomitrium</taxon>
    </lineage>
</organism>